<organism evidence="3 4">
    <name type="scientific">Phaseolus coccineus</name>
    <name type="common">Scarlet runner bean</name>
    <name type="synonym">Phaseolus multiflorus</name>
    <dbReference type="NCBI Taxonomy" id="3886"/>
    <lineage>
        <taxon>Eukaryota</taxon>
        <taxon>Viridiplantae</taxon>
        <taxon>Streptophyta</taxon>
        <taxon>Embryophyta</taxon>
        <taxon>Tracheophyta</taxon>
        <taxon>Spermatophyta</taxon>
        <taxon>Magnoliopsida</taxon>
        <taxon>eudicotyledons</taxon>
        <taxon>Gunneridae</taxon>
        <taxon>Pentapetalae</taxon>
        <taxon>rosids</taxon>
        <taxon>fabids</taxon>
        <taxon>Fabales</taxon>
        <taxon>Fabaceae</taxon>
        <taxon>Papilionoideae</taxon>
        <taxon>50 kb inversion clade</taxon>
        <taxon>NPAAA clade</taxon>
        <taxon>indigoferoid/millettioid clade</taxon>
        <taxon>Phaseoleae</taxon>
        <taxon>Phaseolus</taxon>
    </lineage>
</organism>
<evidence type="ECO:0000313" key="3">
    <source>
        <dbReference type="EMBL" id="KAK7357868.1"/>
    </source>
</evidence>
<protein>
    <recommendedName>
        <fullName evidence="5">Secreted protein</fullName>
    </recommendedName>
</protein>
<proteinExistence type="predicted"/>
<keyword evidence="1" id="KW-0812">Transmembrane</keyword>
<keyword evidence="2" id="KW-0732">Signal</keyword>
<reference evidence="3 4" key="1">
    <citation type="submission" date="2024-01" db="EMBL/GenBank/DDBJ databases">
        <title>The genomes of 5 underutilized Papilionoideae crops provide insights into root nodulation and disease resistanc.</title>
        <authorList>
            <person name="Jiang F."/>
        </authorList>
    </citation>
    <scope>NUCLEOTIDE SEQUENCE [LARGE SCALE GENOMIC DNA]</scope>
    <source>
        <strain evidence="3">JINMINGXINNONG_FW02</strain>
        <tissue evidence="3">Leaves</tissue>
    </source>
</reference>
<keyword evidence="1" id="KW-0472">Membrane</keyword>
<feature type="chain" id="PRO_5043033904" description="Secreted protein" evidence="2">
    <location>
        <begin position="20"/>
        <end position="87"/>
    </location>
</feature>
<keyword evidence="4" id="KW-1185">Reference proteome</keyword>
<dbReference type="AlphaFoldDB" id="A0AAN9MSX5"/>
<sequence>MTRNHCLGLMLFHVLLLYGSKLPWNVCPKTTSDFLYFFSYFFCHGPIFLLGRNKILNPPEIYECPHPVHFSAQKCLTMSEVRGFNGF</sequence>
<evidence type="ECO:0000256" key="2">
    <source>
        <dbReference type="SAM" id="SignalP"/>
    </source>
</evidence>
<gene>
    <name evidence="3" type="ORF">VNO80_17165</name>
</gene>
<feature type="transmembrane region" description="Helical" evidence="1">
    <location>
        <begin position="35"/>
        <end position="51"/>
    </location>
</feature>
<comment type="caution">
    <text evidence="3">The sequence shown here is derived from an EMBL/GenBank/DDBJ whole genome shotgun (WGS) entry which is preliminary data.</text>
</comment>
<dbReference type="EMBL" id="JAYMYR010000006">
    <property type="protein sequence ID" value="KAK7357868.1"/>
    <property type="molecule type" value="Genomic_DNA"/>
</dbReference>
<dbReference type="Proteomes" id="UP001374584">
    <property type="component" value="Unassembled WGS sequence"/>
</dbReference>
<name>A0AAN9MSX5_PHACN</name>
<feature type="signal peptide" evidence="2">
    <location>
        <begin position="1"/>
        <end position="19"/>
    </location>
</feature>
<evidence type="ECO:0008006" key="5">
    <source>
        <dbReference type="Google" id="ProtNLM"/>
    </source>
</evidence>
<accession>A0AAN9MSX5</accession>
<evidence type="ECO:0000313" key="4">
    <source>
        <dbReference type="Proteomes" id="UP001374584"/>
    </source>
</evidence>
<evidence type="ECO:0000256" key="1">
    <source>
        <dbReference type="SAM" id="Phobius"/>
    </source>
</evidence>
<keyword evidence="1" id="KW-1133">Transmembrane helix</keyword>